<organism evidence="1 2">
    <name type="scientific">Roseofilum capinflatum BLCC-M114</name>
    <dbReference type="NCBI Taxonomy" id="3022440"/>
    <lineage>
        <taxon>Bacteria</taxon>
        <taxon>Bacillati</taxon>
        <taxon>Cyanobacteriota</taxon>
        <taxon>Cyanophyceae</taxon>
        <taxon>Desertifilales</taxon>
        <taxon>Desertifilaceae</taxon>
        <taxon>Roseofilum</taxon>
        <taxon>Roseofilum capinflatum</taxon>
    </lineage>
</organism>
<comment type="caution">
    <text evidence="1">The sequence shown here is derived from an EMBL/GenBank/DDBJ whole genome shotgun (WGS) entry which is preliminary data.</text>
</comment>
<reference evidence="1 2" key="1">
    <citation type="submission" date="2023-01" db="EMBL/GenBank/DDBJ databases">
        <title>Novel diversity within Roseofilum (Cyanobacteria; Desertifilaceae) from marine benthic mats with descriptions of four novel species.</title>
        <authorList>
            <person name="Wang Y."/>
            <person name="Berthold D.E."/>
            <person name="Hu J."/>
            <person name="Lefler F.W."/>
            <person name="Laughinghouse H.D. IV."/>
        </authorList>
    </citation>
    <scope>NUCLEOTIDE SEQUENCE [LARGE SCALE GENOMIC DNA]</scope>
    <source>
        <strain evidence="1 2">BLCC-M114</strain>
    </source>
</reference>
<dbReference type="RefSeq" id="WP_283766669.1">
    <property type="nucleotide sequence ID" value="NZ_JAQOSO010000054.1"/>
</dbReference>
<dbReference type="EMBL" id="JAQOSO010000054">
    <property type="protein sequence ID" value="MDJ1174337.1"/>
    <property type="molecule type" value="Genomic_DNA"/>
</dbReference>
<protein>
    <recommendedName>
        <fullName evidence="3">DUF2281 domain-containing protein</fullName>
    </recommendedName>
</protein>
<evidence type="ECO:0000313" key="2">
    <source>
        <dbReference type="Proteomes" id="UP001235849"/>
    </source>
</evidence>
<accession>A0ABT7B692</accession>
<proteinExistence type="predicted"/>
<evidence type="ECO:0000313" key="1">
    <source>
        <dbReference type="EMBL" id="MDJ1174337.1"/>
    </source>
</evidence>
<name>A0ABT7B692_9CYAN</name>
<evidence type="ECO:0008006" key="3">
    <source>
        <dbReference type="Google" id="ProtNLM"/>
    </source>
</evidence>
<gene>
    <name evidence="1" type="ORF">PMG25_09570</name>
</gene>
<sequence>MNTKLFKPQEIIEKLSALPIEKQQIALDFIDSLYKETVNKKVDRKSVLRLPLAERNRILEEQAEAMVQHYQEDDQWREWTDLDSDGFYGYGTLT</sequence>
<keyword evidence="2" id="KW-1185">Reference proteome</keyword>
<dbReference type="Proteomes" id="UP001235849">
    <property type="component" value="Unassembled WGS sequence"/>
</dbReference>